<keyword evidence="2" id="KW-1185">Reference proteome</keyword>
<dbReference type="Proteomes" id="UP000814033">
    <property type="component" value="Unassembled WGS sequence"/>
</dbReference>
<organism evidence="1 2">
    <name type="scientific">Auriscalpium vulgare</name>
    <dbReference type="NCBI Taxonomy" id="40419"/>
    <lineage>
        <taxon>Eukaryota</taxon>
        <taxon>Fungi</taxon>
        <taxon>Dikarya</taxon>
        <taxon>Basidiomycota</taxon>
        <taxon>Agaricomycotina</taxon>
        <taxon>Agaricomycetes</taxon>
        <taxon>Russulales</taxon>
        <taxon>Auriscalpiaceae</taxon>
        <taxon>Auriscalpium</taxon>
    </lineage>
</organism>
<gene>
    <name evidence="1" type="ORF">FA95DRAFT_1561606</name>
</gene>
<sequence>MKFSLSFFSSACVVASLFLSVSASPNPHAHARHAAHAKRVSVRKVADEPSVNGTLLVEPPARRRRGNSKRCVRKTKGLSSSAPQSTSPSTLAAKGTPAASSSPAPHSSSTPTKSTTPTLGGGAAQNAGGAGAGKPAFWPTKTQAAATYSATAASAADPMLLSVSDALNNKGNALFTEEHTGDLTFYGQGLGACGDTYDDSTYTAALSHFTYDAWPGATEETNRNAICGPFTPGRLVINDLGTFDQKVSSPAGAITIGGDGLPNCSGTDPNVRCHIPLTVTITNPENGKSVVAKIVE</sequence>
<accession>A0ACB8RM50</accession>
<comment type="caution">
    <text evidence="1">The sequence shown here is derived from an EMBL/GenBank/DDBJ whole genome shotgun (WGS) entry which is preliminary data.</text>
</comment>
<name>A0ACB8RM50_9AGAM</name>
<proteinExistence type="predicted"/>
<protein>
    <submittedName>
        <fullName evidence="1">Uncharacterized protein</fullName>
    </submittedName>
</protein>
<reference evidence="1" key="1">
    <citation type="submission" date="2021-02" db="EMBL/GenBank/DDBJ databases">
        <authorList>
            <consortium name="DOE Joint Genome Institute"/>
            <person name="Ahrendt S."/>
            <person name="Looney B.P."/>
            <person name="Miyauchi S."/>
            <person name="Morin E."/>
            <person name="Drula E."/>
            <person name="Courty P.E."/>
            <person name="Chicoki N."/>
            <person name="Fauchery L."/>
            <person name="Kohler A."/>
            <person name="Kuo A."/>
            <person name="Labutti K."/>
            <person name="Pangilinan J."/>
            <person name="Lipzen A."/>
            <person name="Riley R."/>
            <person name="Andreopoulos W."/>
            <person name="He G."/>
            <person name="Johnson J."/>
            <person name="Barry K.W."/>
            <person name="Grigoriev I.V."/>
            <person name="Nagy L."/>
            <person name="Hibbett D."/>
            <person name="Henrissat B."/>
            <person name="Matheny P.B."/>
            <person name="Labbe J."/>
            <person name="Martin F."/>
        </authorList>
    </citation>
    <scope>NUCLEOTIDE SEQUENCE</scope>
    <source>
        <strain evidence="1">FP105234-sp</strain>
    </source>
</reference>
<evidence type="ECO:0000313" key="1">
    <source>
        <dbReference type="EMBL" id="KAI0044972.1"/>
    </source>
</evidence>
<reference evidence="1" key="2">
    <citation type="journal article" date="2022" name="New Phytol.">
        <title>Evolutionary transition to the ectomycorrhizal habit in the genomes of a hyperdiverse lineage of mushroom-forming fungi.</title>
        <authorList>
            <person name="Looney B."/>
            <person name="Miyauchi S."/>
            <person name="Morin E."/>
            <person name="Drula E."/>
            <person name="Courty P.E."/>
            <person name="Kohler A."/>
            <person name="Kuo A."/>
            <person name="LaButti K."/>
            <person name="Pangilinan J."/>
            <person name="Lipzen A."/>
            <person name="Riley R."/>
            <person name="Andreopoulos W."/>
            <person name="He G."/>
            <person name="Johnson J."/>
            <person name="Nolan M."/>
            <person name="Tritt A."/>
            <person name="Barry K.W."/>
            <person name="Grigoriev I.V."/>
            <person name="Nagy L.G."/>
            <person name="Hibbett D."/>
            <person name="Henrissat B."/>
            <person name="Matheny P.B."/>
            <person name="Labbe J."/>
            <person name="Martin F.M."/>
        </authorList>
    </citation>
    <scope>NUCLEOTIDE SEQUENCE</scope>
    <source>
        <strain evidence="1">FP105234-sp</strain>
    </source>
</reference>
<dbReference type="EMBL" id="MU275965">
    <property type="protein sequence ID" value="KAI0044972.1"/>
    <property type="molecule type" value="Genomic_DNA"/>
</dbReference>
<evidence type="ECO:0000313" key="2">
    <source>
        <dbReference type="Proteomes" id="UP000814033"/>
    </source>
</evidence>